<dbReference type="OrthoDB" id="3353688at2759"/>
<evidence type="ECO:0000313" key="2">
    <source>
        <dbReference type="Proteomes" id="UP000383932"/>
    </source>
</evidence>
<keyword evidence="2" id="KW-1185">Reference proteome</keyword>
<dbReference type="EMBL" id="SSOP01000257">
    <property type="protein sequence ID" value="KAB5589536.1"/>
    <property type="molecule type" value="Genomic_DNA"/>
</dbReference>
<dbReference type="Proteomes" id="UP000383932">
    <property type="component" value="Unassembled WGS sequence"/>
</dbReference>
<name>A0A5N5QDL4_9AGAM</name>
<gene>
    <name evidence="1" type="ORF">CTheo_7028</name>
</gene>
<accession>A0A5N5QDL4</accession>
<comment type="caution">
    <text evidence="1">The sequence shown here is derived from an EMBL/GenBank/DDBJ whole genome shotgun (WGS) entry which is preliminary data.</text>
</comment>
<reference evidence="1 2" key="1">
    <citation type="journal article" date="2019" name="Fungal Biol. Biotechnol.">
        <title>Draft genome sequence of fastidious pathogen Ceratobasidium theobromae, which causes vascular-streak dieback in Theobroma cacao.</title>
        <authorList>
            <person name="Ali S.S."/>
            <person name="Asman A."/>
            <person name="Shao J."/>
            <person name="Firmansyah A.P."/>
            <person name="Susilo A.W."/>
            <person name="Rosmana A."/>
            <person name="McMahon P."/>
            <person name="Junaid M."/>
            <person name="Guest D."/>
            <person name="Kheng T.Y."/>
            <person name="Meinhardt L.W."/>
            <person name="Bailey B.A."/>
        </authorList>
    </citation>
    <scope>NUCLEOTIDE SEQUENCE [LARGE SCALE GENOMIC DNA]</scope>
    <source>
        <strain evidence="1 2">CT2</strain>
    </source>
</reference>
<sequence length="359" mass="40489">MEETKGVTRLANDIDFLNHVIAKHTTSSSVDSQIAGAPRTGLTDDQDAQKIAEDALTILKSFCNSQEELRKVDSDTPGRDWDGKWGRQYMRYREMLQLAQTVAQVGSRYIEEFNSFTPNILGAPKSEVLAMLNKWFEIRAYATQRISQGLLDISGQVLKIHNEFSEFTTEMGARYDREQVMLETQMNVLVDAIAREESDAGKAQQTLDGALAGLTMVGSVFETIFSFGKSDKITKRTTELLEKHTRAAEGSLVTAFRREKEGIARKALELSKERPRLNTIRVVLSTLVHDIADITSRLGRFANLWAAAHSDFLEFQYWVENDYNENLDFLLRKKVEALTSTAAIFAADMNRFASRIVIV</sequence>
<evidence type="ECO:0000313" key="1">
    <source>
        <dbReference type="EMBL" id="KAB5589536.1"/>
    </source>
</evidence>
<dbReference type="AlphaFoldDB" id="A0A5N5QDL4"/>
<protein>
    <submittedName>
        <fullName evidence="1">Uncharacterized protein</fullName>
    </submittedName>
</protein>
<proteinExistence type="predicted"/>
<organism evidence="1 2">
    <name type="scientific">Ceratobasidium theobromae</name>
    <dbReference type="NCBI Taxonomy" id="1582974"/>
    <lineage>
        <taxon>Eukaryota</taxon>
        <taxon>Fungi</taxon>
        <taxon>Dikarya</taxon>
        <taxon>Basidiomycota</taxon>
        <taxon>Agaricomycotina</taxon>
        <taxon>Agaricomycetes</taxon>
        <taxon>Cantharellales</taxon>
        <taxon>Ceratobasidiaceae</taxon>
        <taxon>Ceratobasidium</taxon>
    </lineage>
</organism>